<gene>
    <name evidence="1" type="ORF">L1987_26537</name>
</gene>
<evidence type="ECO:0000313" key="1">
    <source>
        <dbReference type="EMBL" id="KAI3804748.1"/>
    </source>
</evidence>
<sequence length="1007" mass="113692">MAIENGRLPLIAKKRGFARSASHTYDELHSFRSWLRWMCVDQSNGWTATLSWFVFIIFTFIVPGLSHFYLACSDCDNRHARPYDSLVQLSLSCIASLSFVSLSQFVRIYGLRRFLFFDKLCDESETVREGYTAQLNRSLKILSIFVIPCFAAESAYKIWWYSSGATAIPFLGNVIVSDTVACILELCSWLYRTVVFFLVCVLFRLICYLQILRLQDFAQVFQVDSDVESVLREHLRIRRHLKIISHRYRAFILLALIIVTVSQFAALLNTTRNTSDLSVFKSGELALVSVSLLAGLMILLRSATRITHKAQGVTCLAAKWHVCATIDVFELPEADIETSPVGDVGSQVFPCEEASSDYDDVGSEEDELDNTKLIPAYAYSTISFQKRQALVTYFENNRAGITVFGFMLDRTSLHTIVTIELSLVLWLLGKTIVLNLFSVVEIWEIRDFDRFSNLHVISFHKMEIDSAAISRCSVEHQKIYNEWFNVADSDGDGRVTGVDATNFFVMSNIARQDLKQVWAIADSKRQGFLGFKEFITAMQLISMAQAGHTISSDLLNSKVDFENLKPPVMDGLDALIARKRRPKSDSESNGGGSHQTSPSASSSWFTSPKSAKKVPLTAVTSIIDGLKKLYIQKLKPLEVTYQFNDFVSPLLTNSDFDAKPMVMLLGQYSTGKTTFIKHLLRSSYPGAHIGPEPTTDRFVVVMNGPDERSIPGNTVAVQADMPYSGLTNFGTAFLSKFECSQMPHPLLEHITFVDTPGVLSGEKQRTQRSYDFTGVTSWFAAKCDLILLLFDPHKLDISDEFKRVISSLRGNDDKIRVVLNKADQVDTQQLMRVYGALMWSLGKVLNTPEVMRVYIGSFNDKPINSVTAGPIGTELFEKEQEDLLSDLKDIPKKACDRRINEFVKRARAAKIHAFIISHLKKEMPTMMGKAKTQQKLIDNLEDVFAKVQREHHLPAGDFPFVESFRERLGGYNLDKFEKLKPKLIQTVDDMLGYHIPDLLKNFSNPYD</sequence>
<name>A0ACB9IAN7_9ASTR</name>
<dbReference type="Proteomes" id="UP001056120">
    <property type="component" value="Linkage Group LG09"/>
</dbReference>
<protein>
    <submittedName>
        <fullName evidence="1">Uncharacterized protein</fullName>
    </submittedName>
</protein>
<accession>A0ACB9IAN7</accession>
<dbReference type="EMBL" id="CM042026">
    <property type="protein sequence ID" value="KAI3804748.1"/>
    <property type="molecule type" value="Genomic_DNA"/>
</dbReference>
<keyword evidence="2" id="KW-1185">Reference proteome</keyword>
<reference evidence="2" key="1">
    <citation type="journal article" date="2022" name="Mol. Ecol. Resour.">
        <title>The genomes of chicory, endive, great burdock and yacon provide insights into Asteraceae palaeo-polyploidization history and plant inulin production.</title>
        <authorList>
            <person name="Fan W."/>
            <person name="Wang S."/>
            <person name="Wang H."/>
            <person name="Wang A."/>
            <person name="Jiang F."/>
            <person name="Liu H."/>
            <person name="Zhao H."/>
            <person name="Xu D."/>
            <person name="Zhang Y."/>
        </authorList>
    </citation>
    <scope>NUCLEOTIDE SEQUENCE [LARGE SCALE GENOMIC DNA]</scope>
    <source>
        <strain evidence="2">cv. Yunnan</strain>
    </source>
</reference>
<proteinExistence type="predicted"/>
<evidence type="ECO:0000313" key="2">
    <source>
        <dbReference type="Proteomes" id="UP001056120"/>
    </source>
</evidence>
<reference evidence="1 2" key="2">
    <citation type="journal article" date="2022" name="Mol. Ecol. Resour.">
        <title>The genomes of chicory, endive, great burdock and yacon provide insights into Asteraceae paleo-polyploidization history and plant inulin production.</title>
        <authorList>
            <person name="Fan W."/>
            <person name="Wang S."/>
            <person name="Wang H."/>
            <person name="Wang A."/>
            <person name="Jiang F."/>
            <person name="Liu H."/>
            <person name="Zhao H."/>
            <person name="Xu D."/>
            <person name="Zhang Y."/>
        </authorList>
    </citation>
    <scope>NUCLEOTIDE SEQUENCE [LARGE SCALE GENOMIC DNA]</scope>
    <source>
        <strain evidence="2">cv. Yunnan</strain>
        <tissue evidence="1">Leaves</tissue>
    </source>
</reference>
<comment type="caution">
    <text evidence="1">The sequence shown here is derived from an EMBL/GenBank/DDBJ whole genome shotgun (WGS) entry which is preliminary data.</text>
</comment>
<organism evidence="1 2">
    <name type="scientific">Smallanthus sonchifolius</name>
    <dbReference type="NCBI Taxonomy" id="185202"/>
    <lineage>
        <taxon>Eukaryota</taxon>
        <taxon>Viridiplantae</taxon>
        <taxon>Streptophyta</taxon>
        <taxon>Embryophyta</taxon>
        <taxon>Tracheophyta</taxon>
        <taxon>Spermatophyta</taxon>
        <taxon>Magnoliopsida</taxon>
        <taxon>eudicotyledons</taxon>
        <taxon>Gunneridae</taxon>
        <taxon>Pentapetalae</taxon>
        <taxon>asterids</taxon>
        <taxon>campanulids</taxon>
        <taxon>Asterales</taxon>
        <taxon>Asteraceae</taxon>
        <taxon>Asteroideae</taxon>
        <taxon>Heliantheae alliance</taxon>
        <taxon>Millerieae</taxon>
        <taxon>Smallanthus</taxon>
    </lineage>
</organism>